<dbReference type="RefSeq" id="XP_038068191.1">
    <property type="nucleotide sequence ID" value="XM_038212263.1"/>
</dbReference>
<dbReference type="PROSITE" id="PS51471">
    <property type="entry name" value="FE2OG_OXY"/>
    <property type="match status" value="1"/>
</dbReference>
<dbReference type="EnsemblMetazoa" id="XM_038212263.1">
    <property type="protein sequence ID" value="XP_038068191.1"/>
    <property type="gene ID" value="LOC119737715"/>
</dbReference>
<name>A0A914AY52_PATMI</name>
<protein>
    <recommendedName>
        <fullName evidence="2">Fe2OG dioxygenase domain-containing protein</fullName>
    </recommendedName>
</protein>
<reference evidence="3" key="1">
    <citation type="submission" date="2022-11" db="UniProtKB">
        <authorList>
            <consortium name="EnsemblMetazoa"/>
        </authorList>
    </citation>
    <scope>IDENTIFICATION</scope>
</reference>
<evidence type="ECO:0000313" key="3">
    <source>
        <dbReference type="EnsemblMetazoa" id="XP_038068191.1"/>
    </source>
</evidence>
<feature type="domain" description="Fe2OG dioxygenase" evidence="2">
    <location>
        <begin position="180"/>
        <end position="282"/>
    </location>
</feature>
<accession>A0A914AY52</accession>
<evidence type="ECO:0000313" key="4">
    <source>
        <dbReference type="Proteomes" id="UP000887568"/>
    </source>
</evidence>
<dbReference type="PANTHER" id="PTHR33099:SF14">
    <property type="entry name" value="PROLYL 4-HYDROXYLASE ALPHA SUBUNIT FE(2+) 2OG DIOXYGENASE DOMAIN-CONTAINING PROTEIN"/>
    <property type="match status" value="1"/>
</dbReference>
<dbReference type="Gene3D" id="2.60.120.620">
    <property type="entry name" value="q2cbj1_9rhob like domain"/>
    <property type="match status" value="1"/>
</dbReference>
<keyword evidence="4" id="KW-1185">Reference proteome</keyword>
<dbReference type="OMA" id="HDISECD"/>
<proteinExistence type="inferred from homology"/>
<keyword evidence="1" id="KW-0560">Oxidoreductase</keyword>
<keyword evidence="1" id="KW-0408">Iron</keyword>
<dbReference type="Pfam" id="PF13640">
    <property type="entry name" value="2OG-FeII_Oxy_3"/>
    <property type="match status" value="1"/>
</dbReference>
<comment type="similarity">
    <text evidence="1">Belongs to the iron/ascorbate-dependent oxidoreductase family.</text>
</comment>
<dbReference type="InterPro" id="IPR044862">
    <property type="entry name" value="Pro_4_hyd_alph_FE2OG_OXY"/>
</dbReference>
<dbReference type="PANTHER" id="PTHR33099">
    <property type="entry name" value="FE2OG DIOXYGENASE DOMAIN-CONTAINING PROTEIN"/>
    <property type="match status" value="1"/>
</dbReference>
<dbReference type="AlphaFoldDB" id="A0A914AY52"/>
<organism evidence="3 4">
    <name type="scientific">Patiria miniata</name>
    <name type="common">Bat star</name>
    <name type="synonym">Asterina miniata</name>
    <dbReference type="NCBI Taxonomy" id="46514"/>
    <lineage>
        <taxon>Eukaryota</taxon>
        <taxon>Metazoa</taxon>
        <taxon>Echinodermata</taxon>
        <taxon>Eleutherozoa</taxon>
        <taxon>Asterozoa</taxon>
        <taxon>Asteroidea</taxon>
        <taxon>Valvatacea</taxon>
        <taxon>Valvatida</taxon>
        <taxon>Asterinidae</taxon>
        <taxon>Patiria</taxon>
    </lineage>
</organism>
<sequence length="486" mass="53860">MAEVLADYEEAKKKVKLSTWWNIARRGELLGEFLDDIMVERRSVQNLLDNLKMLGQRRTFCCGGWIKLSHADAHTRLKVKEDATNPLGWQITSLTVDSLLEFCTPSPYGDLKKGETVYNPSVRLASECEAAKFQFARKSHQKPKPGDKTKLEASPQGLVDCTPQFLSVIREKVSKSLANGKDVVLQCYKLNVYGKGGFFNAHVDTPVDAAQMIGTVVVCLPCKHTGGALTVEHKGTKEEFLFASLSDDQSKIQWAAFYSDCVHEILPVEEGSRITITYNIIKQDRASYVSGSGLCQSESFSSGPMLEADNEPTLNGIASAVRNVVSDGKVFDSATFGYFGIFLQHKYTMAALAAGNLKGCDQILYDGLAARGLTCCLLTVLVHEKVRDTHDISECDDQRDVFAFSQELVDYMNNKGPKPERVFSSSVLFVKEWSREHVLISENTRVGRYCGNWTEGGEVESLYLQSALVIGFPKKSKCPGIPKKTK</sequence>
<dbReference type="OrthoDB" id="5971311at2759"/>
<keyword evidence="1" id="KW-0479">Metal-binding</keyword>
<evidence type="ECO:0000259" key="2">
    <source>
        <dbReference type="PROSITE" id="PS51471"/>
    </source>
</evidence>
<dbReference type="GO" id="GO:0016491">
    <property type="term" value="F:oxidoreductase activity"/>
    <property type="evidence" value="ECO:0007669"/>
    <property type="project" value="UniProtKB-KW"/>
</dbReference>
<dbReference type="InterPro" id="IPR005123">
    <property type="entry name" value="Oxoglu/Fe-dep_dioxygenase_dom"/>
</dbReference>
<dbReference type="Proteomes" id="UP000887568">
    <property type="component" value="Unplaced"/>
</dbReference>
<dbReference type="GeneID" id="119737715"/>
<dbReference type="GO" id="GO:0046872">
    <property type="term" value="F:metal ion binding"/>
    <property type="evidence" value="ECO:0007669"/>
    <property type="project" value="UniProtKB-KW"/>
</dbReference>
<evidence type="ECO:0000256" key="1">
    <source>
        <dbReference type="RuleBase" id="RU003682"/>
    </source>
</evidence>